<proteinExistence type="predicted"/>
<name>A0A936YWF8_9HYPH</name>
<feature type="signal peptide" evidence="1">
    <location>
        <begin position="1"/>
        <end position="20"/>
    </location>
</feature>
<organism evidence="2 3">
    <name type="scientific">Rhizobium setariae</name>
    <dbReference type="NCBI Taxonomy" id="2801340"/>
    <lineage>
        <taxon>Bacteria</taxon>
        <taxon>Pseudomonadati</taxon>
        <taxon>Pseudomonadota</taxon>
        <taxon>Alphaproteobacteria</taxon>
        <taxon>Hyphomicrobiales</taxon>
        <taxon>Rhizobiaceae</taxon>
        <taxon>Rhizobium/Agrobacterium group</taxon>
        <taxon>Rhizobium</taxon>
    </lineage>
</organism>
<evidence type="ECO:0000313" key="2">
    <source>
        <dbReference type="EMBL" id="MBL0375012.1"/>
    </source>
</evidence>
<comment type="caution">
    <text evidence="2">The sequence shown here is derived from an EMBL/GenBank/DDBJ whole genome shotgun (WGS) entry which is preliminary data.</text>
</comment>
<reference evidence="2" key="1">
    <citation type="submission" date="2021-01" db="EMBL/GenBank/DDBJ databases">
        <title>Rhizobium sp. strain KVB221 16S ribosomal RNA gene Genome sequencing and assembly.</title>
        <authorList>
            <person name="Kang M."/>
        </authorList>
    </citation>
    <scope>NUCLEOTIDE SEQUENCE</scope>
    <source>
        <strain evidence="2">KVB221</strain>
    </source>
</reference>
<keyword evidence="1" id="KW-0732">Signal</keyword>
<dbReference type="RefSeq" id="WP_201663557.1">
    <property type="nucleotide sequence ID" value="NZ_JAEQNC010000017.1"/>
</dbReference>
<feature type="chain" id="PRO_5037851572" evidence="1">
    <location>
        <begin position="21"/>
        <end position="72"/>
    </location>
</feature>
<evidence type="ECO:0000313" key="3">
    <source>
        <dbReference type="Proteomes" id="UP000633219"/>
    </source>
</evidence>
<dbReference type="AlphaFoldDB" id="A0A936YWF8"/>
<sequence length="72" mass="7543">MIRMGTIAALLAAFAIPAFAEDAMVKPESQPVTTNSAVDTTVSKDDATVGSAIIKDGGHDCMKRRSATLNMM</sequence>
<gene>
    <name evidence="2" type="ORF">JJB09_23640</name>
</gene>
<evidence type="ECO:0000256" key="1">
    <source>
        <dbReference type="SAM" id="SignalP"/>
    </source>
</evidence>
<accession>A0A936YWF8</accession>
<keyword evidence="3" id="KW-1185">Reference proteome</keyword>
<protein>
    <submittedName>
        <fullName evidence="2">Uncharacterized protein</fullName>
    </submittedName>
</protein>
<dbReference type="EMBL" id="JAEQNC010000017">
    <property type="protein sequence ID" value="MBL0375012.1"/>
    <property type="molecule type" value="Genomic_DNA"/>
</dbReference>
<dbReference type="Proteomes" id="UP000633219">
    <property type="component" value="Unassembled WGS sequence"/>
</dbReference>